<reference evidence="2 3" key="1">
    <citation type="submission" date="2014-03" db="EMBL/GenBank/DDBJ databases">
        <authorList>
            <person name="Sibley D."/>
            <person name="Venepally P."/>
            <person name="Karamycheva S."/>
            <person name="Hadjithomas M."/>
            <person name="Khan A."/>
            <person name="Brunk B."/>
            <person name="Roos D."/>
            <person name="Caler E."/>
            <person name="Lorenzi H."/>
        </authorList>
    </citation>
    <scope>NUCLEOTIDE SEQUENCE [LARGE SCALE GENOMIC DNA]</scope>
    <source>
        <strain evidence="3">p89</strain>
    </source>
</reference>
<name>A0A086JF96_TOXGO</name>
<feature type="compositionally biased region" description="Basic and acidic residues" evidence="1">
    <location>
        <begin position="182"/>
        <end position="191"/>
    </location>
</feature>
<organism evidence="2 3">
    <name type="scientific">Toxoplasma gondii p89</name>
    <dbReference type="NCBI Taxonomy" id="943119"/>
    <lineage>
        <taxon>Eukaryota</taxon>
        <taxon>Sar</taxon>
        <taxon>Alveolata</taxon>
        <taxon>Apicomplexa</taxon>
        <taxon>Conoidasida</taxon>
        <taxon>Coccidia</taxon>
        <taxon>Eucoccidiorida</taxon>
        <taxon>Eimeriorina</taxon>
        <taxon>Sarcocystidae</taxon>
        <taxon>Toxoplasma</taxon>
    </lineage>
</organism>
<dbReference type="GO" id="GO:0005634">
    <property type="term" value="C:nucleus"/>
    <property type="evidence" value="ECO:0007669"/>
    <property type="project" value="TreeGrafter"/>
</dbReference>
<dbReference type="OrthoDB" id="247013at2759"/>
<dbReference type="AlphaFoldDB" id="A0A086JF96"/>
<protein>
    <submittedName>
        <fullName evidence="2">Replication termination factor 2</fullName>
    </submittedName>
</protein>
<dbReference type="PANTHER" id="PTHR12775:SF0">
    <property type="entry name" value="REPLICATION TERMINATION FACTOR 2"/>
    <property type="match status" value="1"/>
</dbReference>
<dbReference type="Proteomes" id="UP000028828">
    <property type="component" value="Unassembled WGS sequence"/>
</dbReference>
<feature type="compositionally biased region" description="Low complexity" evidence="1">
    <location>
        <begin position="160"/>
        <end position="169"/>
    </location>
</feature>
<feature type="region of interest" description="Disordered" evidence="1">
    <location>
        <begin position="160"/>
        <end position="191"/>
    </location>
</feature>
<gene>
    <name evidence="2" type="ORF">TGP89_292160</name>
</gene>
<dbReference type="VEuPathDB" id="ToxoDB:TGP89_292160"/>
<feature type="compositionally biased region" description="Low complexity" evidence="1">
    <location>
        <begin position="254"/>
        <end position="272"/>
    </location>
</feature>
<evidence type="ECO:0000313" key="3">
    <source>
        <dbReference type="Proteomes" id="UP000028828"/>
    </source>
</evidence>
<dbReference type="PANTHER" id="PTHR12775">
    <property type="entry name" value="PROTEIN C20ORF43 HOMOLOG"/>
    <property type="match status" value="1"/>
</dbReference>
<sequence length="349" mass="37248">MGGDGGSVPTRADMVKTKGYKFLRNLGGMGYVPNTQIREGDERFGRNESRDLQLSTCALSQEPLRPPIVACRLGRLYSKEAVLTKLVEKALPQHMKHITSMKDIKQCKTEINEATKFLVCPISRVDIRSGIKASIIWPCGCIISAKALNAAATVEAPASQSLASTSSGSDKASRAATQTPGADREDSGNDKASGDVCVGRRLCLNCGQPYDPTEDVIPLLPTEEEQEKLKARLEKLAQDKAAQKKAKKQRELADAAAGRAGSSSSKVSTAEVSKPAIHPIIMAPCATSTKLRADAFRVTANAETSEKKSSKRGRDWVISGSATVDDLLGNIKVPRKGETISGRAPSAVV</sequence>
<dbReference type="EMBL" id="AEYI02002019">
    <property type="protein sequence ID" value="KFG30814.1"/>
    <property type="molecule type" value="Genomic_DNA"/>
</dbReference>
<accession>A0A086JF96</accession>
<feature type="region of interest" description="Disordered" evidence="1">
    <location>
        <begin position="240"/>
        <end position="272"/>
    </location>
</feature>
<dbReference type="InterPro" id="IPR006735">
    <property type="entry name" value="Rtf2"/>
</dbReference>
<evidence type="ECO:0000313" key="2">
    <source>
        <dbReference type="EMBL" id="KFG30814.1"/>
    </source>
</evidence>
<comment type="caution">
    <text evidence="2">The sequence shown here is derived from an EMBL/GenBank/DDBJ whole genome shotgun (WGS) entry which is preliminary data.</text>
</comment>
<dbReference type="GO" id="GO:0006274">
    <property type="term" value="P:DNA replication termination"/>
    <property type="evidence" value="ECO:0007669"/>
    <property type="project" value="TreeGrafter"/>
</dbReference>
<proteinExistence type="predicted"/>
<evidence type="ECO:0000256" key="1">
    <source>
        <dbReference type="SAM" id="MobiDB-lite"/>
    </source>
</evidence>
<dbReference type="Pfam" id="PF04641">
    <property type="entry name" value="Rtf2"/>
    <property type="match status" value="1"/>
</dbReference>